<dbReference type="EMBL" id="JAWDGP010002624">
    <property type="protein sequence ID" value="KAK3781378.1"/>
    <property type="molecule type" value="Genomic_DNA"/>
</dbReference>
<dbReference type="AlphaFoldDB" id="A0AAE1DTT1"/>
<feature type="region of interest" description="Disordered" evidence="1">
    <location>
        <begin position="121"/>
        <end position="169"/>
    </location>
</feature>
<sequence length="306" mass="34231">MPPRGLWTNSWQLNEFYVRFLFGNETPVQARRRQSTADDMTMYNKSAVLFILSLPCSVNLASSSPLKVKSDCGKRLASSSKLRNRYDHYSINTGFITVLFSGPGLASPEIGTWRIQTTGKVMRRKEKDSERDRLRDRDQARDSRSQSAAIMRSLGPAQTARPGSEEIRRGGRVKINDLFGFTQHGREGDKRGGDRCLATGIDPATSDVALRAASSEMDLRVICEMFIASSERSRRKVFFNRKKLKERGISEQRTVTTERRDLAVQGPGIRLLPSAGRPSGLDLIRVIDERVLGVSLARDVGQGRPL</sequence>
<feature type="compositionally biased region" description="Basic and acidic residues" evidence="1">
    <location>
        <begin position="125"/>
        <end position="144"/>
    </location>
</feature>
<gene>
    <name evidence="2" type="ORF">RRG08_019004</name>
</gene>
<organism evidence="2 3">
    <name type="scientific">Elysia crispata</name>
    <name type="common">lettuce slug</name>
    <dbReference type="NCBI Taxonomy" id="231223"/>
    <lineage>
        <taxon>Eukaryota</taxon>
        <taxon>Metazoa</taxon>
        <taxon>Spiralia</taxon>
        <taxon>Lophotrochozoa</taxon>
        <taxon>Mollusca</taxon>
        <taxon>Gastropoda</taxon>
        <taxon>Heterobranchia</taxon>
        <taxon>Euthyneura</taxon>
        <taxon>Panpulmonata</taxon>
        <taxon>Sacoglossa</taxon>
        <taxon>Placobranchoidea</taxon>
        <taxon>Plakobranchidae</taxon>
        <taxon>Elysia</taxon>
    </lineage>
</organism>
<evidence type="ECO:0000256" key="1">
    <source>
        <dbReference type="SAM" id="MobiDB-lite"/>
    </source>
</evidence>
<evidence type="ECO:0000313" key="3">
    <source>
        <dbReference type="Proteomes" id="UP001283361"/>
    </source>
</evidence>
<proteinExistence type="predicted"/>
<comment type="caution">
    <text evidence="2">The sequence shown here is derived from an EMBL/GenBank/DDBJ whole genome shotgun (WGS) entry which is preliminary data.</text>
</comment>
<accession>A0AAE1DTT1</accession>
<evidence type="ECO:0000313" key="2">
    <source>
        <dbReference type="EMBL" id="KAK3781378.1"/>
    </source>
</evidence>
<reference evidence="2" key="1">
    <citation type="journal article" date="2023" name="G3 (Bethesda)">
        <title>A reference genome for the long-term kleptoplast-retaining sea slug Elysia crispata morphotype clarki.</title>
        <authorList>
            <person name="Eastman K.E."/>
            <person name="Pendleton A.L."/>
            <person name="Shaikh M.A."/>
            <person name="Suttiyut T."/>
            <person name="Ogas R."/>
            <person name="Tomko P."/>
            <person name="Gavelis G."/>
            <person name="Widhalm J.R."/>
            <person name="Wisecaver J.H."/>
        </authorList>
    </citation>
    <scope>NUCLEOTIDE SEQUENCE</scope>
    <source>
        <strain evidence="2">ECLA1</strain>
    </source>
</reference>
<name>A0AAE1DTT1_9GAST</name>
<keyword evidence="3" id="KW-1185">Reference proteome</keyword>
<protein>
    <submittedName>
        <fullName evidence="2">Uncharacterized protein</fullName>
    </submittedName>
</protein>
<dbReference type="Proteomes" id="UP001283361">
    <property type="component" value="Unassembled WGS sequence"/>
</dbReference>